<dbReference type="PROSITE" id="PS51387">
    <property type="entry name" value="FAD_PCMH"/>
    <property type="match status" value="1"/>
</dbReference>
<dbReference type="Proteomes" id="UP000886162">
    <property type="component" value="Unassembled WGS sequence"/>
</dbReference>
<dbReference type="InterPro" id="IPR051914">
    <property type="entry name" value="FAD-linked_OxidoTrans_Type4"/>
</dbReference>
<dbReference type="PANTHER" id="PTHR42934:SF3">
    <property type="entry name" value="D-LACTATE DEHYDROGENASE"/>
    <property type="match status" value="1"/>
</dbReference>
<dbReference type="InterPro" id="IPR016169">
    <property type="entry name" value="FAD-bd_PCMH_sub2"/>
</dbReference>
<comment type="caution">
    <text evidence="2">The sequence shown here is derived from an EMBL/GenBank/DDBJ whole genome shotgun (WGS) entry which is preliminary data.</text>
</comment>
<dbReference type="EMBL" id="DSDO01000044">
    <property type="protein sequence ID" value="HDR46190.1"/>
    <property type="molecule type" value="Genomic_DNA"/>
</dbReference>
<dbReference type="InterPro" id="IPR016166">
    <property type="entry name" value="FAD-bd_PCMH"/>
</dbReference>
<reference evidence="2" key="1">
    <citation type="journal article" date="2020" name="mSystems">
        <title>Genome- and Community-Level Interaction Insights into Carbon Utilization and Element Cycling Functions of Hydrothermarchaeota in Hydrothermal Sediment.</title>
        <authorList>
            <person name="Zhou Z."/>
            <person name="Liu Y."/>
            <person name="Xu W."/>
            <person name="Pan J."/>
            <person name="Luo Z.H."/>
            <person name="Li M."/>
        </authorList>
    </citation>
    <scope>NUCLEOTIDE SEQUENCE [LARGE SCALE GENOMIC DNA]</scope>
    <source>
        <strain evidence="2">SpSt-1220</strain>
    </source>
</reference>
<dbReference type="GO" id="GO:0071949">
    <property type="term" value="F:FAD binding"/>
    <property type="evidence" value="ECO:0007669"/>
    <property type="project" value="InterPro"/>
</dbReference>
<proteinExistence type="predicted"/>
<feature type="domain" description="FAD-binding PCMH-type" evidence="1">
    <location>
        <begin position="36"/>
        <end position="215"/>
    </location>
</feature>
<dbReference type="Gene3D" id="3.30.465.10">
    <property type="match status" value="1"/>
</dbReference>
<dbReference type="Pfam" id="PF01565">
    <property type="entry name" value="FAD_binding_4"/>
    <property type="match status" value="1"/>
</dbReference>
<protein>
    <submittedName>
        <fullName evidence="2">FAD-binding oxidoreductase</fullName>
    </submittedName>
</protein>
<feature type="non-terminal residue" evidence="2">
    <location>
        <position position="219"/>
    </location>
</feature>
<dbReference type="PANTHER" id="PTHR42934">
    <property type="entry name" value="GLYCOLATE OXIDASE SUBUNIT GLCD"/>
    <property type="match status" value="1"/>
</dbReference>
<accession>A0A831PNF6</accession>
<dbReference type="InterPro" id="IPR006094">
    <property type="entry name" value="Oxid_FAD_bind_N"/>
</dbReference>
<gene>
    <name evidence="2" type="ORF">ENN94_00655</name>
</gene>
<dbReference type="SUPFAM" id="SSF56176">
    <property type="entry name" value="FAD-binding/transporter-associated domain-like"/>
    <property type="match status" value="1"/>
</dbReference>
<dbReference type="AlphaFoldDB" id="A0A831PNF6"/>
<name>A0A831PNF6_9BACT</name>
<evidence type="ECO:0000313" key="2">
    <source>
        <dbReference type="EMBL" id="HDR46190.1"/>
    </source>
</evidence>
<dbReference type="InterPro" id="IPR036318">
    <property type="entry name" value="FAD-bd_PCMH-like_sf"/>
</dbReference>
<organism evidence="2">
    <name type="scientific">Geoalkalibacter subterraneus</name>
    <dbReference type="NCBI Taxonomy" id="483547"/>
    <lineage>
        <taxon>Bacteria</taxon>
        <taxon>Pseudomonadati</taxon>
        <taxon>Thermodesulfobacteriota</taxon>
        <taxon>Desulfuromonadia</taxon>
        <taxon>Desulfuromonadales</taxon>
        <taxon>Geoalkalibacteraceae</taxon>
        <taxon>Geoalkalibacter</taxon>
    </lineage>
</organism>
<evidence type="ECO:0000259" key="1">
    <source>
        <dbReference type="PROSITE" id="PS51387"/>
    </source>
</evidence>
<sequence>MLESRIIEALRGIVGKDNVTTNKADLLCYSYDATQQKFMPEVVVHPSTSDQISRIMKLANAEKLPVFPRGAGSGFTGGSLPTGGGMVVTTERMDHILEIDQDNLVAVVEPGVVTEQFQKEVEKVGLFYPPDPASLKFSTLGGNVAECAGGPRCVKYGVTKDYILGLEIVTPTGDIITTGGSTMKGVVGLDLTKLMCGSEGTLGIITKIVIKLLPLPEAK</sequence>